<evidence type="ECO:0000313" key="2">
    <source>
        <dbReference type="EMBL" id="KAH8983930.1"/>
    </source>
</evidence>
<reference evidence="2" key="1">
    <citation type="submission" date="2022-01" db="EMBL/GenBank/DDBJ databases">
        <title>Comparative genomics reveals a dynamic genome evolution in the ectomycorrhizal milk-cap (Lactarius) mushrooms.</title>
        <authorList>
            <consortium name="DOE Joint Genome Institute"/>
            <person name="Lebreton A."/>
            <person name="Tang N."/>
            <person name="Kuo A."/>
            <person name="LaButti K."/>
            <person name="Drula E."/>
            <person name="Barry K."/>
            <person name="Clum A."/>
            <person name="Lipzen A."/>
            <person name="Mousain D."/>
            <person name="Ng V."/>
            <person name="Wang R."/>
            <person name="Wang X."/>
            <person name="Dai Y."/>
            <person name="Henrissat B."/>
            <person name="Grigoriev I.V."/>
            <person name="Guerin-Laguette A."/>
            <person name="Yu F."/>
            <person name="Martin F.M."/>
        </authorList>
    </citation>
    <scope>NUCLEOTIDE SEQUENCE</scope>
    <source>
        <strain evidence="2">QP</strain>
    </source>
</reference>
<evidence type="ECO:0000256" key="1">
    <source>
        <dbReference type="SAM" id="MobiDB-lite"/>
    </source>
</evidence>
<proteinExistence type="predicted"/>
<feature type="region of interest" description="Disordered" evidence="1">
    <location>
        <begin position="191"/>
        <end position="214"/>
    </location>
</feature>
<comment type="caution">
    <text evidence="2">The sequence shown here is derived from an EMBL/GenBank/DDBJ whole genome shotgun (WGS) entry which is preliminary data.</text>
</comment>
<feature type="compositionally biased region" description="Polar residues" evidence="1">
    <location>
        <begin position="145"/>
        <end position="159"/>
    </location>
</feature>
<dbReference type="Proteomes" id="UP001201163">
    <property type="component" value="Unassembled WGS sequence"/>
</dbReference>
<name>A0AAD4LA09_9AGAM</name>
<keyword evidence="3" id="KW-1185">Reference proteome</keyword>
<organism evidence="2 3">
    <name type="scientific">Lactarius akahatsu</name>
    <dbReference type="NCBI Taxonomy" id="416441"/>
    <lineage>
        <taxon>Eukaryota</taxon>
        <taxon>Fungi</taxon>
        <taxon>Dikarya</taxon>
        <taxon>Basidiomycota</taxon>
        <taxon>Agaricomycotina</taxon>
        <taxon>Agaricomycetes</taxon>
        <taxon>Russulales</taxon>
        <taxon>Russulaceae</taxon>
        <taxon>Lactarius</taxon>
    </lineage>
</organism>
<protein>
    <submittedName>
        <fullName evidence="2">Uncharacterized protein</fullName>
    </submittedName>
</protein>
<dbReference type="AlphaFoldDB" id="A0AAD4LA09"/>
<sequence>MADSVHDDSLSTNYSSAYNSTVDSVPDSTSSTDFSLVDNFTATQGGGDGAGASYTHVAPYRNNRPSSSMMVNLLHDVSFPDPASLVNTGHSGSSFFNGPFGPHLAHTHSRYVPQQPLQPGEVTPGGITPPLPLSTWRTSADRTHAPSTSQGPPGVIQSTGMTTDVLVNRHTRCPPYRLPPTLAPSIVQCASNAGSSRSGQGTSASARSSEPDTSQEIIAHVKEFFRLKLLTINAMWPDVTMRVQAKDQLVASHRANMMPWTDQEIDSDTIDKVSIRKVMHNGSNLRHEFKKAAQDVVASHENYYSLFPPHTQNQREQYTVQKACGCTTEATRM</sequence>
<dbReference type="EMBL" id="JAKELL010000081">
    <property type="protein sequence ID" value="KAH8983930.1"/>
    <property type="molecule type" value="Genomic_DNA"/>
</dbReference>
<feature type="region of interest" description="Disordered" evidence="1">
    <location>
        <begin position="137"/>
        <end position="159"/>
    </location>
</feature>
<gene>
    <name evidence="2" type="ORF">EDB92DRAFT_1819273</name>
</gene>
<accession>A0AAD4LA09</accession>
<evidence type="ECO:0000313" key="3">
    <source>
        <dbReference type="Proteomes" id="UP001201163"/>
    </source>
</evidence>